<evidence type="ECO:0000256" key="4">
    <source>
        <dbReference type="ARBA" id="ARBA00012381"/>
    </source>
</evidence>
<evidence type="ECO:0000256" key="1">
    <source>
        <dbReference type="ARBA" id="ARBA00001946"/>
    </source>
</evidence>
<dbReference type="PANTHER" id="PTHR42904">
    <property type="entry name" value="NUDIX HYDROLASE, NUDC SUBFAMILY"/>
    <property type="match status" value="1"/>
</dbReference>
<dbReference type="InterPro" id="IPR020476">
    <property type="entry name" value="Nudix_hydrolase"/>
</dbReference>
<dbReference type="OrthoDB" id="9791656at2"/>
<evidence type="ECO:0000256" key="6">
    <source>
        <dbReference type="ARBA" id="ARBA00022801"/>
    </source>
</evidence>
<dbReference type="Pfam" id="PF00293">
    <property type="entry name" value="NUDIX"/>
    <property type="match status" value="1"/>
</dbReference>
<dbReference type="Gene3D" id="3.90.79.10">
    <property type="entry name" value="Nucleoside Triphosphate Pyrophosphohydrolase"/>
    <property type="match status" value="1"/>
</dbReference>
<evidence type="ECO:0000256" key="3">
    <source>
        <dbReference type="ARBA" id="ARBA00009595"/>
    </source>
</evidence>
<dbReference type="InterPro" id="IPR015797">
    <property type="entry name" value="NUDIX_hydrolase-like_dom_sf"/>
</dbReference>
<evidence type="ECO:0000313" key="12">
    <source>
        <dbReference type="EMBL" id="RNL61023.1"/>
    </source>
</evidence>
<evidence type="ECO:0000256" key="2">
    <source>
        <dbReference type="ARBA" id="ARBA00001947"/>
    </source>
</evidence>
<feature type="domain" description="Nudix hydrolase" evidence="11">
    <location>
        <begin position="150"/>
        <end position="283"/>
    </location>
</feature>
<accession>A0A3N0CDE6</accession>
<keyword evidence="6 10" id="KW-0378">Hydrolase</keyword>
<dbReference type="GO" id="GO:0035529">
    <property type="term" value="F:NADH pyrophosphatase activity"/>
    <property type="evidence" value="ECO:0007669"/>
    <property type="project" value="TreeGrafter"/>
</dbReference>
<gene>
    <name evidence="12" type="ORF">EFK50_16685</name>
</gene>
<dbReference type="PRINTS" id="PR00502">
    <property type="entry name" value="NUDIXFAMILY"/>
</dbReference>
<dbReference type="InterPro" id="IPR050241">
    <property type="entry name" value="NAD-cap_RNA_hydrolase_NudC"/>
</dbReference>
<comment type="cofactor">
    <cofactor evidence="2">
        <name>Zn(2+)</name>
        <dbReference type="ChEBI" id="CHEBI:29105"/>
    </cofactor>
</comment>
<evidence type="ECO:0000256" key="7">
    <source>
        <dbReference type="ARBA" id="ARBA00022842"/>
    </source>
</evidence>
<dbReference type="GO" id="GO:0110153">
    <property type="term" value="F:RNA NAD-cap (NMN-forming) hydrolase activity"/>
    <property type="evidence" value="ECO:0007669"/>
    <property type="project" value="RHEA"/>
</dbReference>
<comment type="catalytic activity">
    <reaction evidence="9">
        <text>a 5'-end NAD(+)-phospho-ribonucleoside in mRNA + H2O = a 5'-end phospho-adenosine-phospho-ribonucleoside in mRNA + beta-nicotinamide D-ribonucleotide + 2 H(+)</text>
        <dbReference type="Rhea" id="RHEA:60876"/>
        <dbReference type="Rhea" id="RHEA-COMP:15698"/>
        <dbReference type="Rhea" id="RHEA-COMP:15719"/>
        <dbReference type="ChEBI" id="CHEBI:14649"/>
        <dbReference type="ChEBI" id="CHEBI:15377"/>
        <dbReference type="ChEBI" id="CHEBI:15378"/>
        <dbReference type="ChEBI" id="CHEBI:144029"/>
        <dbReference type="ChEBI" id="CHEBI:144051"/>
    </reaction>
    <physiologicalReaction direction="left-to-right" evidence="9">
        <dbReference type="Rhea" id="RHEA:60877"/>
    </physiologicalReaction>
</comment>
<dbReference type="SUPFAM" id="SSF55811">
    <property type="entry name" value="Nudix"/>
    <property type="match status" value="1"/>
</dbReference>
<evidence type="ECO:0000256" key="5">
    <source>
        <dbReference type="ARBA" id="ARBA00022723"/>
    </source>
</evidence>
<dbReference type="EC" id="3.6.1.22" evidence="4"/>
<keyword evidence="13" id="KW-1185">Reference proteome</keyword>
<dbReference type="EMBL" id="RJSE01000008">
    <property type="protein sequence ID" value="RNL61023.1"/>
    <property type="molecule type" value="Genomic_DNA"/>
</dbReference>
<evidence type="ECO:0000259" key="11">
    <source>
        <dbReference type="PROSITE" id="PS51462"/>
    </source>
</evidence>
<proteinExistence type="inferred from homology"/>
<comment type="cofactor">
    <cofactor evidence="1">
        <name>Mg(2+)</name>
        <dbReference type="ChEBI" id="CHEBI:18420"/>
    </cofactor>
</comment>
<keyword evidence="7" id="KW-0460">Magnesium</keyword>
<dbReference type="GO" id="GO:0006742">
    <property type="term" value="P:NADP+ catabolic process"/>
    <property type="evidence" value="ECO:0007669"/>
    <property type="project" value="TreeGrafter"/>
</dbReference>
<evidence type="ECO:0000256" key="8">
    <source>
        <dbReference type="ARBA" id="ARBA00023027"/>
    </source>
</evidence>
<dbReference type="Proteomes" id="UP000267128">
    <property type="component" value="Unassembled WGS sequence"/>
</dbReference>
<dbReference type="NCBIfam" id="NF001299">
    <property type="entry name" value="PRK00241.1"/>
    <property type="match status" value="1"/>
</dbReference>
<dbReference type="InterPro" id="IPR000086">
    <property type="entry name" value="NUDIX_hydrolase_dom"/>
</dbReference>
<dbReference type="InterPro" id="IPR020084">
    <property type="entry name" value="NUDIX_hydrolase_CS"/>
</dbReference>
<keyword evidence="5" id="KW-0479">Metal-binding</keyword>
<dbReference type="PROSITE" id="PS00893">
    <property type="entry name" value="NUDIX_BOX"/>
    <property type="match status" value="1"/>
</dbReference>
<dbReference type="RefSeq" id="WP_123228740.1">
    <property type="nucleotide sequence ID" value="NZ_RJSE01000008.1"/>
</dbReference>
<name>A0A3N0CDE6_9ACTN</name>
<reference evidence="12 13" key="1">
    <citation type="submission" date="2018-11" db="EMBL/GenBank/DDBJ databases">
        <authorList>
            <person name="Li F."/>
        </authorList>
    </citation>
    <scope>NUCLEOTIDE SEQUENCE [LARGE SCALE GENOMIC DNA]</scope>
    <source>
        <strain evidence="12 13">Gsoil 097</strain>
    </source>
</reference>
<dbReference type="CDD" id="cd03429">
    <property type="entry name" value="NUDIX_NADH_pyrophosphatase_Nudt13"/>
    <property type="match status" value="1"/>
</dbReference>
<dbReference type="PANTHER" id="PTHR42904:SF6">
    <property type="entry name" value="NAD-CAPPED RNA HYDROLASE NUDT12"/>
    <property type="match status" value="1"/>
</dbReference>
<dbReference type="AlphaFoldDB" id="A0A3N0CDE6"/>
<dbReference type="GO" id="GO:0019677">
    <property type="term" value="P:NAD+ catabolic process"/>
    <property type="evidence" value="ECO:0007669"/>
    <property type="project" value="TreeGrafter"/>
</dbReference>
<comment type="similarity">
    <text evidence="3">Belongs to the Nudix hydrolase family. NudC subfamily.</text>
</comment>
<sequence length="294" mass="32303">MSAEIAFSRYAHDRIGDRRTDEAWLAEVWADPATRVLVIAGTRIGLVDGAIPWVSPAEAPEGDRVLLGEHDGVVHFAVIADGGLAGEDWMPLRGLVLVLTEDDAPLVVHAMGIAEWLWATRHCIRCGGRYEIQHLGHVLRCTDCGREEFPRTDPAVIMVVTDGEHPEDRCLLGRHPSWPPGRYSTLAGFVEPGESIEQAVRREVHEESGITVGEVEYFGSQPWPLPRSLMIGCLGKASSTEISVDGEEIEDARWFTRQQMKDEAEAGTLVLPGGISISRSLIEHWYGGALPGSW</sequence>
<evidence type="ECO:0000313" key="13">
    <source>
        <dbReference type="Proteomes" id="UP000267128"/>
    </source>
</evidence>
<dbReference type="InterPro" id="IPR049734">
    <property type="entry name" value="NudC-like_C"/>
</dbReference>
<organism evidence="12 13">
    <name type="scientific">Nocardioides marmoriginsengisoli</name>
    <dbReference type="NCBI Taxonomy" id="661483"/>
    <lineage>
        <taxon>Bacteria</taxon>
        <taxon>Bacillati</taxon>
        <taxon>Actinomycetota</taxon>
        <taxon>Actinomycetes</taxon>
        <taxon>Propionibacteriales</taxon>
        <taxon>Nocardioidaceae</taxon>
        <taxon>Nocardioides</taxon>
    </lineage>
</organism>
<dbReference type="GO" id="GO:0005829">
    <property type="term" value="C:cytosol"/>
    <property type="evidence" value="ECO:0007669"/>
    <property type="project" value="TreeGrafter"/>
</dbReference>
<dbReference type="PROSITE" id="PS51462">
    <property type="entry name" value="NUDIX"/>
    <property type="match status" value="1"/>
</dbReference>
<dbReference type="Gene3D" id="3.90.79.20">
    <property type="match status" value="1"/>
</dbReference>
<keyword evidence="8" id="KW-0520">NAD</keyword>
<comment type="caution">
    <text evidence="12">The sequence shown here is derived from an EMBL/GenBank/DDBJ whole genome shotgun (WGS) entry which is preliminary data.</text>
</comment>
<evidence type="ECO:0000256" key="9">
    <source>
        <dbReference type="ARBA" id="ARBA00023679"/>
    </source>
</evidence>
<evidence type="ECO:0000256" key="10">
    <source>
        <dbReference type="RuleBase" id="RU003476"/>
    </source>
</evidence>
<protein>
    <recommendedName>
        <fullName evidence="4">NAD(+) diphosphatase</fullName>
        <ecNumber evidence="4">3.6.1.22</ecNumber>
    </recommendedName>
</protein>
<dbReference type="GO" id="GO:0046872">
    <property type="term" value="F:metal ion binding"/>
    <property type="evidence" value="ECO:0007669"/>
    <property type="project" value="UniProtKB-KW"/>
</dbReference>